<evidence type="ECO:0000259" key="1">
    <source>
        <dbReference type="Pfam" id="PF20700"/>
    </source>
</evidence>
<dbReference type="AlphaFoldDB" id="A0A0B6Z8L1"/>
<accession>A0A0B6Z8L1</accession>
<gene>
    <name evidence="2" type="primary">ORF52688</name>
</gene>
<dbReference type="Pfam" id="PF20700">
    <property type="entry name" value="Mutator"/>
    <property type="match status" value="1"/>
</dbReference>
<protein>
    <recommendedName>
        <fullName evidence="1">Mutator-like transposase domain-containing protein</fullName>
    </recommendedName>
</protein>
<reference evidence="2" key="1">
    <citation type="submission" date="2014-12" db="EMBL/GenBank/DDBJ databases">
        <title>Insight into the proteome of Arion vulgaris.</title>
        <authorList>
            <person name="Aradska J."/>
            <person name="Bulat T."/>
            <person name="Smidak R."/>
            <person name="Sarate P."/>
            <person name="Gangsoo J."/>
            <person name="Sialana F."/>
            <person name="Bilban M."/>
            <person name="Lubec G."/>
        </authorList>
    </citation>
    <scope>NUCLEOTIDE SEQUENCE</scope>
    <source>
        <tissue evidence="2">Skin</tissue>
    </source>
</reference>
<organism evidence="2">
    <name type="scientific">Arion vulgaris</name>
    <dbReference type="NCBI Taxonomy" id="1028688"/>
    <lineage>
        <taxon>Eukaryota</taxon>
        <taxon>Metazoa</taxon>
        <taxon>Spiralia</taxon>
        <taxon>Lophotrochozoa</taxon>
        <taxon>Mollusca</taxon>
        <taxon>Gastropoda</taxon>
        <taxon>Heterobranchia</taxon>
        <taxon>Euthyneura</taxon>
        <taxon>Panpulmonata</taxon>
        <taxon>Eupulmonata</taxon>
        <taxon>Stylommatophora</taxon>
        <taxon>Helicina</taxon>
        <taxon>Arionoidea</taxon>
        <taxon>Arionidae</taxon>
        <taxon>Arion</taxon>
    </lineage>
</organism>
<sequence length="129" mass="14896">IEIVKEDCINHIAKRMFNSLDKLKKENKAVLNRKLTQPKIVEITNIYATNLKVYALDTDKMKKSVLGGFFHMISTDSVPSHKFCPDGEKSWCHYKRSIATNAPFQKHRPTFTPEVGKMIYPIFVRLTDP</sequence>
<proteinExistence type="predicted"/>
<name>A0A0B6Z8L1_9EUPU</name>
<evidence type="ECO:0000313" key="2">
    <source>
        <dbReference type="EMBL" id="CEK64717.1"/>
    </source>
</evidence>
<dbReference type="EMBL" id="HACG01017852">
    <property type="protein sequence ID" value="CEK64717.1"/>
    <property type="molecule type" value="Transcribed_RNA"/>
</dbReference>
<dbReference type="InterPro" id="IPR049012">
    <property type="entry name" value="Mutator_transp_dom"/>
</dbReference>
<feature type="domain" description="Mutator-like transposase" evidence="1">
    <location>
        <begin position="2"/>
        <end position="92"/>
    </location>
</feature>
<feature type="non-terminal residue" evidence="2">
    <location>
        <position position="129"/>
    </location>
</feature>
<feature type="non-terminal residue" evidence="2">
    <location>
        <position position="1"/>
    </location>
</feature>